<dbReference type="Proteomes" id="UP001341840">
    <property type="component" value="Unassembled WGS sequence"/>
</dbReference>
<dbReference type="InterPro" id="IPR006813">
    <property type="entry name" value="Glyco_trans_17"/>
</dbReference>
<dbReference type="EMBL" id="JASCZI010151050">
    <property type="protein sequence ID" value="MED6167903.1"/>
    <property type="molecule type" value="Genomic_DNA"/>
</dbReference>
<dbReference type="Pfam" id="PF04724">
    <property type="entry name" value="Glyco_transf_17"/>
    <property type="match status" value="1"/>
</dbReference>
<accession>A0ABU6V6L1</accession>
<proteinExistence type="predicted"/>
<feature type="transmembrane region" description="Helical" evidence="1">
    <location>
        <begin position="15"/>
        <end position="32"/>
    </location>
</feature>
<organism evidence="2 3">
    <name type="scientific">Stylosanthes scabra</name>
    <dbReference type="NCBI Taxonomy" id="79078"/>
    <lineage>
        <taxon>Eukaryota</taxon>
        <taxon>Viridiplantae</taxon>
        <taxon>Streptophyta</taxon>
        <taxon>Embryophyta</taxon>
        <taxon>Tracheophyta</taxon>
        <taxon>Spermatophyta</taxon>
        <taxon>Magnoliopsida</taxon>
        <taxon>eudicotyledons</taxon>
        <taxon>Gunneridae</taxon>
        <taxon>Pentapetalae</taxon>
        <taxon>rosids</taxon>
        <taxon>fabids</taxon>
        <taxon>Fabales</taxon>
        <taxon>Fabaceae</taxon>
        <taxon>Papilionoideae</taxon>
        <taxon>50 kb inversion clade</taxon>
        <taxon>dalbergioids sensu lato</taxon>
        <taxon>Dalbergieae</taxon>
        <taxon>Pterocarpus clade</taxon>
        <taxon>Stylosanthes</taxon>
    </lineage>
</organism>
<evidence type="ECO:0000313" key="2">
    <source>
        <dbReference type="EMBL" id="MED6167903.1"/>
    </source>
</evidence>
<evidence type="ECO:0000256" key="1">
    <source>
        <dbReference type="SAM" id="Phobius"/>
    </source>
</evidence>
<keyword evidence="1" id="KW-1133">Transmembrane helix</keyword>
<keyword evidence="1" id="KW-0812">Transmembrane</keyword>
<name>A0ABU6V6L1_9FABA</name>
<keyword evidence="3" id="KW-1185">Reference proteome</keyword>
<keyword evidence="1" id="KW-0472">Membrane</keyword>
<evidence type="ECO:0000313" key="3">
    <source>
        <dbReference type="Proteomes" id="UP001341840"/>
    </source>
</evidence>
<sequence>MSRLKCILLGLDFKVVIFLFLVLPLSIFGLYLHGQKNSYFLRPLWDSPPRPFHEIPHYYHDDVSMESLCKLHGWGIRESPRRVFDAVLFSIEVDMLSIRWNEMYPYITQLCYI</sequence>
<reference evidence="2 3" key="1">
    <citation type="journal article" date="2023" name="Plants (Basel)">
        <title>Bridging the Gap: Combining Genomics and Transcriptomics Approaches to Understand Stylosanthes scabra, an Orphan Legume from the Brazilian Caatinga.</title>
        <authorList>
            <person name="Ferreira-Neto J.R.C."/>
            <person name="da Silva M.D."/>
            <person name="Binneck E."/>
            <person name="de Melo N.F."/>
            <person name="da Silva R.H."/>
            <person name="de Melo A.L.T.M."/>
            <person name="Pandolfi V."/>
            <person name="Bustamante F.O."/>
            <person name="Brasileiro-Vidal A.C."/>
            <person name="Benko-Iseppon A.M."/>
        </authorList>
    </citation>
    <scope>NUCLEOTIDE SEQUENCE [LARGE SCALE GENOMIC DNA]</scope>
    <source>
        <tissue evidence="2">Leaves</tissue>
    </source>
</reference>
<comment type="caution">
    <text evidence="2">The sequence shown here is derived from an EMBL/GenBank/DDBJ whole genome shotgun (WGS) entry which is preliminary data.</text>
</comment>
<protein>
    <submittedName>
        <fullName evidence="2">Uncharacterized protein</fullName>
    </submittedName>
</protein>
<gene>
    <name evidence="2" type="ORF">PIB30_007218</name>
</gene>
<dbReference type="PANTHER" id="PTHR12224">
    <property type="entry name" value="BETA-1,4-MANNOSYL-GLYCOPROTEIN BETA-1,4-N-ACETYLGLUCOSAMINYL-TRANSFERASE"/>
    <property type="match status" value="1"/>
</dbReference>
<dbReference type="PANTHER" id="PTHR12224:SF14">
    <property type="entry name" value="BETA-1,4-MANNOSYL-GLYCOPROTEIN 4-BETA-N-ACETYLGLUCOSAMINYLTRANSFERASE-LIKE ISOFORM X1"/>
    <property type="match status" value="1"/>
</dbReference>